<dbReference type="InterPro" id="IPR058588">
    <property type="entry name" value="E2-CBASS"/>
</dbReference>
<name>A0A1B8SKF5_9MYCO</name>
<feature type="domain" description="Type II CBASS E2 protein" evidence="1">
    <location>
        <begin position="18"/>
        <end position="136"/>
    </location>
</feature>
<evidence type="ECO:0000313" key="3">
    <source>
        <dbReference type="Proteomes" id="UP000092668"/>
    </source>
</evidence>
<comment type="caution">
    <text evidence="2">The sequence shown here is derived from an EMBL/GenBank/DDBJ whole genome shotgun (WGS) entry which is preliminary data.</text>
</comment>
<proteinExistence type="predicted"/>
<organism evidence="2 3">
    <name type="scientific">Mycolicibacter kumamotonensis</name>
    <dbReference type="NCBI Taxonomy" id="354243"/>
    <lineage>
        <taxon>Bacteria</taxon>
        <taxon>Bacillati</taxon>
        <taxon>Actinomycetota</taxon>
        <taxon>Actinomycetes</taxon>
        <taxon>Mycobacteriales</taxon>
        <taxon>Mycobacteriaceae</taxon>
        <taxon>Mycolicibacter</taxon>
    </lineage>
</organism>
<accession>A0A1B8SKF5</accession>
<gene>
    <name evidence="2" type="ORF">ACT18_02575</name>
</gene>
<evidence type="ECO:0000259" key="1">
    <source>
        <dbReference type="Pfam" id="PF26395"/>
    </source>
</evidence>
<dbReference type="Proteomes" id="UP000092668">
    <property type="component" value="Unassembled WGS sequence"/>
</dbReference>
<protein>
    <recommendedName>
        <fullName evidence="1">Type II CBASS E2 protein domain-containing protein</fullName>
    </recommendedName>
</protein>
<reference evidence="2 3" key="1">
    <citation type="submission" date="2015-06" db="EMBL/GenBank/DDBJ databases">
        <title>Genome sequence of Mycobacterium kumamotonense strain Roo.</title>
        <authorList>
            <person name="Greninger A.L."/>
            <person name="Cunningham G."/>
            <person name="Miller S."/>
        </authorList>
    </citation>
    <scope>NUCLEOTIDE SEQUENCE [LARGE SCALE GENOMIC DNA]</scope>
    <source>
        <strain evidence="2 3">Roo</strain>
    </source>
</reference>
<dbReference type="AlphaFoldDB" id="A0A1B8SKF5"/>
<sequence>MGSTVVAGRSEYLNISQQAFAIRSLLPGATITLRHGARLTLIADLQPTPMSRHYTIKIDYKLGASPEVRVVSPELQLHCGAEELPHTFSGEKLCLHLPGEWSPKMYIARTTVPWTCEWLFYYELWLITGNWEGGGHGEPERQLEMENRSVRPR</sequence>
<keyword evidence="3" id="KW-1185">Reference proteome</keyword>
<dbReference type="Pfam" id="PF26395">
    <property type="entry name" value="E2-CBASS"/>
    <property type="match status" value="1"/>
</dbReference>
<dbReference type="EMBL" id="LFOE01000002">
    <property type="protein sequence ID" value="OBY33199.1"/>
    <property type="molecule type" value="Genomic_DNA"/>
</dbReference>
<evidence type="ECO:0000313" key="2">
    <source>
        <dbReference type="EMBL" id="OBY33199.1"/>
    </source>
</evidence>